<evidence type="ECO:0000313" key="2">
    <source>
        <dbReference type="EMBL" id="QHT14386.1"/>
    </source>
</evidence>
<dbReference type="EMBL" id="MN739582">
    <property type="protein sequence ID" value="QHT14386.1"/>
    <property type="molecule type" value="Genomic_DNA"/>
</dbReference>
<sequence length="280" mass="33180">MKLKGYLYGCLFFLALACVYYIFNQSTSIEQFKNTKLLVLYVFHDYNDRVKHFIENCIFYDENVDFIVISNDKNKKFEVPDYVKTLFRDNIGYDFGGWSDALLKNELYKNYDKFIFVNSSVIGPFLPCNFKGKWTDIYLNGLQNNVKLFGSTINTNEKPLTESHLQSYIFSMDKTTLEYLIDCEIFSMTNYAKTFQNAIWDKEVLMSRKIIENNWNIGSLLQYYDNVDFTFQTKKPEEYGIKFLDDVMYPSFRNSLWNEYELVFIKGNRVSIDFSSGYKC</sequence>
<dbReference type="AlphaFoldDB" id="A0A6C0DBL4"/>
<accession>A0A6C0DBL4</accession>
<keyword evidence="1" id="KW-1133">Transmembrane helix</keyword>
<proteinExistence type="predicted"/>
<reference evidence="2" key="1">
    <citation type="journal article" date="2020" name="Nature">
        <title>Giant virus diversity and host interactions through global metagenomics.</title>
        <authorList>
            <person name="Schulz F."/>
            <person name="Roux S."/>
            <person name="Paez-Espino D."/>
            <person name="Jungbluth S."/>
            <person name="Walsh D.A."/>
            <person name="Denef V.J."/>
            <person name="McMahon K.D."/>
            <person name="Konstantinidis K.T."/>
            <person name="Eloe-Fadrosh E.A."/>
            <person name="Kyrpides N.C."/>
            <person name="Woyke T."/>
        </authorList>
    </citation>
    <scope>NUCLEOTIDE SEQUENCE</scope>
    <source>
        <strain evidence="2">GVMAG-M-3300023174-137</strain>
    </source>
</reference>
<name>A0A6C0DBL4_9ZZZZ</name>
<protein>
    <submittedName>
        <fullName evidence="2">Uncharacterized protein</fullName>
    </submittedName>
</protein>
<keyword evidence="1" id="KW-0472">Membrane</keyword>
<keyword evidence="1" id="KW-0812">Transmembrane</keyword>
<feature type="transmembrane region" description="Helical" evidence="1">
    <location>
        <begin position="6"/>
        <end position="23"/>
    </location>
</feature>
<organism evidence="2">
    <name type="scientific">viral metagenome</name>
    <dbReference type="NCBI Taxonomy" id="1070528"/>
    <lineage>
        <taxon>unclassified sequences</taxon>
        <taxon>metagenomes</taxon>
        <taxon>organismal metagenomes</taxon>
    </lineage>
</organism>
<evidence type="ECO:0000256" key="1">
    <source>
        <dbReference type="SAM" id="Phobius"/>
    </source>
</evidence>
<dbReference type="PROSITE" id="PS51257">
    <property type="entry name" value="PROKAR_LIPOPROTEIN"/>
    <property type="match status" value="1"/>
</dbReference>